<proteinExistence type="predicted"/>
<dbReference type="Proteomes" id="UP000837857">
    <property type="component" value="Chromosome 7"/>
</dbReference>
<accession>A0ABN8J1S3</accession>
<organism evidence="1 2">
    <name type="scientific">Iphiclides podalirius</name>
    <name type="common">scarce swallowtail</name>
    <dbReference type="NCBI Taxonomy" id="110791"/>
    <lineage>
        <taxon>Eukaryota</taxon>
        <taxon>Metazoa</taxon>
        <taxon>Ecdysozoa</taxon>
        <taxon>Arthropoda</taxon>
        <taxon>Hexapoda</taxon>
        <taxon>Insecta</taxon>
        <taxon>Pterygota</taxon>
        <taxon>Neoptera</taxon>
        <taxon>Endopterygota</taxon>
        <taxon>Lepidoptera</taxon>
        <taxon>Glossata</taxon>
        <taxon>Ditrysia</taxon>
        <taxon>Papilionoidea</taxon>
        <taxon>Papilionidae</taxon>
        <taxon>Papilioninae</taxon>
        <taxon>Iphiclides</taxon>
    </lineage>
</organism>
<protein>
    <submittedName>
        <fullName evidence="1">Uncharacterized protein</fullName>
    </submittedName>
</protein>
<name>A0ABN8J1S3_9NEOP</name>
<evidence type="ECO:0000313" key="1">
    <source>
        <dbReference type="EMBL" id="CAH2073905.1"/>
    </source>
</evidence>
<evidence type="ECO:0000313" key="2">
    <source>
        <dbReference type="Proteomes" id="UP000837857"/>
    </source>
</evidence>
<gene>
    <name evidence="1" type="ORF">IPOD504_LOCUS15844</name>
</gene>
<dbReference type="EMBL" id="OW152819">
    <property type="protein sequence ID" value="CAH2073905.1"/>
    <property type="molecule type" value="Genomic_DNA"/>
</dbReference>
<reference evidence="1" key="1">
    <citation type="submission" date="2022-03" db="EMBL/GenBank/DDBJ databases">
        <authorList>
            <person name="Martin H S."/>
        </authorList>
    </citation>
    <scope>NUCLEOTIDE SEQUENCE</scope>
</reference>
<sequence>MRAAGGGAAIVARCFLSYLPICGRNKLGPLNPRESGLARGAKKLGANADPCPRDGYQKRNPLFLAVLINE</sequence>
<keyword evidence="2" id="KW-1185">Reference proteome</keyword>
<feature type="non-terminal residue" evidence="1">
    <location>
        <position position="1"/>
    </location>
</feature>